<name>A0ABR3LYM6_9TELE</name>
<proteinExistence type="predicted"/>
<organism evidence="2 3">
    <name type="scientific">Cirrhinus molitorella</name>
    <name type="common">mud carp</name>
    <dbReference type="NCBI Taxonomy" id="172907"/>
    <lineage>
        <taxon>Eukaryota</taxon>
        <taxon>Metazoa</taxon>
        <taxon>Chordata</taxon>
        <taxon>Craniata</taxon>
        <taxon>Vertebrata</taxon>
        <taxon>Euteleostomi</taxon>
        <taxon>Actinopterygii</taxon>
        <taxon>Neopterygii</taxon>
        <taxon>Teleostei</taxon>
        <taxon>Ostariophysi</taxon>
        <taxon>Cypriniformes</taxon>
        <taxon>Cyprinidae</taxon>
        <taxon>Labeoninae</taxon>
        <taxon>Labeonini</taxon>
        <taxon>Cirrhinus</taxon>
    </lineage>
</organism>
<evidence type="ECO:0000313" key="2">
    <source>
        <dbReference type="EMBL" id="KAL1257987.1"/>
    </source>
</evidence>
<keyword evidence="3" id="KW-1185">Reference proteome</keyword>
<dbReference type="Proteomes" id="UP001558613">
    <property type="component" value="Unassembled WGS sequence"/>
</dbReference>
<protein>
    <submittedName>
        <fullName evidence="2">Uncharacterized protein</fullName>
    </submittedName>
</protein>
<feature type="region of interest" description="Disordered" evidence="1">
    <location>
        <begin position="57"/>
        <end position="83"/>
    </location>
</feature>
<feature type="region of interest" description="Disordered" evidence="1">
    <location>
        <begin position="1"/>
        <end position="41"/>
    </location>
</feature>
<dbReference type="EMBL" id="JAYMGO010000017">
    <property type="protein sequence ID" value="KAL1257987.1"/>
    <property type="molecule type" value="Genomic_DNA"/>
</dbReference>
<comment type="caution">
    <text evidence="2">The sequence shown here is derived from an EMBL/GenBank/DDBJ whole genome shotgun (WGS) entry which is preliminary data.</text>
</comment>
<evidence type="ECO:0000256" key="1">
    <source>
        <dbReference type="SAM" id="MobiDB-lite"/>
    </source>
</evidence>
<accession>A0ABR3LYM6</accession>
<sequence>MDLPQQLEKGKEKLKPHSGAHLNFALKRPSPETGRSLGNVTNSNVLECDDLEETLMSDPDVESKVPRGNSLTAHPPPTASDHRRWREQFVPWCARSTDVIGELWWHTHIPGTFDFQAEE</sequence>
<evidence type="ECO:0000313" key="3">
    <source>
        <dbReference type="Proteomes" id="UP001558613"/>
    </source>
</evidence>
<gene>
    <name evidence="2" type="ORF">QQF64_011231</name>
</gene>
<reference evidence="2 3" key="1">
    <citation type="submission" date="2023-09" db="EMBL/GenBank/DDBJ databases">
        <authorList>
            <person name="Wang M."/>
        </authorList>
    </citation>
    <scope>NUCLEOTIDE SEQUENCE [LARGE SCALE GENOMIC DNA]</scope>
    <source>
        <strain evidence="2">GT-2023</strain>
        <tissue evidence="2">Liver</tissue>
    </source>
</reference>